<accession>A0A6G6SNB2</accession>
<organism evidence="1 2">
    <name type="scientific">Proteus vulgaris</name>
    <dbReference type="NCBI Taxonomy" id="585"/>
    <lineage>
        <taxon>Bacteria</taxon>
        <taxon>Pseudomonadati</taxon>
        <taxon>Pseudomonadota</taxon>
        <taxon>Gammaproteobacteria</taxon>
        <taxon>Enterobacterales</taxon>
        <taxon>Morganellaceae</taxon>
        <taxon>Proteus</taxon>
    </lineage>
</organism>
<gene>
    <name evidence="1" type="ORF">GTH24_15315</name>
</gene>
<sequence>MMESPLARMIKQQVFDTNVARLVKLNDEQWDFILNDQDERAWSGGHYYGHDYDEWEIYIAYDIKYVKTGLREPLL</sequence>
<dbReference type="RefSeq" id="WP_164526653.1">
    <property type="nucleotide sequence ID" value="NZ_CP047344.1"/>
</dbReference>
<dbReference type="Proteomes" id="UP000503287">
    <property type="component" value="Chromosome"/>
</dbReference>
<dbReference type="AlphaFoldDB" id="A0A6G6SNB2"/>
<proteinExistence type="predicted"/>
<evidence type="ECO:0000313" key="2">
    <source>
        <dbReference type="Proteomes" id="UP000503287"/>
    </source>
</evidence>
<evidence type="ECO:0000313" key="1">
    <source>
        <dbReference type="EMBL" id="QIF95180.1"/>
    </source>
</evidence>
<name>A0A6G6SNB2_PROVU</name>
<keyword evidence="2" id="KW-1185">Reference proteome</keyword>
<protein>
    <submittedName>
        <fullName evidence="1">Uncharacterized protein</fullName>
    </submittedName>
</protein>
<dbReference type="EMBL" id="CP047344">
    <property type="protein sequence ID" value="QIF95180.1"/>
    <property type="molecule type" value="Genomic_DNA"/>
</dbReference>
<reference evidence="1 2" key="1">
    <citation type="submission" date="2020-01" db="EMBL/GenBank/DDBJ databases">
        <title>The genomic epidemiology of tigecycline resistance gene tet(X) variants in a swine farm in China.</title>
        <authorList>
            <person name="Peng K."/>
            <person name="Li R."/>
        </authorList>
    </citation>
    <scope>NUCLEOTIDE SEQUENCE [LARGE SCALE GENOMIC DNA]</scope>
    <source>
        <strain evidence="1 2">ZN3</strain>
    </source>
</reference>